<comment type="caution">
    <text evidence="1">The sequence shown here is derived from an EMBL/GenBank/DDBJ whole genome shotgun (WGS) entry which is preliminary data.</text>
</comment>
<dbReference type="HOGENOM" id="CLU_3042976_0_0_4"/>
<name>C0DS24_EIKCO</name>
<reference evidence="1 2" key="1">
    <citation type="submission" date="2009-01" db="EMBL/GenBank/DDBJ databases">
        <authorList>
            <person name="Fulton L."/>
            <person name="Clifton S."/>
            <person name="Chinwalla A.T."/>
            <person name="Mitreva M."/>
            <person name="Sodergren E."/>
            <person name="Weinstock G."/>
            <person name="Clifton S."/>
            <person name="Dooling D.J."/>
            <person name="Fulton B."/>
            <person name="Minx P."/>
            <person name="Pepin K.H."/>
            <person name="Johnson M."/>
            <person name="Bhonagiri V."/>
            <person name="Nash W.E."/>
            <person name="Mardis E.R."/>
            <person name="Wilson R.K."/>
        </authorList>
    </citation>
    <scope>NUCLEOTIDE SEQUENCE [LARGE SCALE GENOMIC DNA]</scope>
    <source>
        <strain evidence="1 2">ATCC 23834</strain>
    </source>
</reference>
<protein>
    <submittedName>
        <fullName evidence="1">Uncharacterized protein</fullName>
    </submittedName>
</protein>
<dbReference type="Proteomes" id="UP000005837">
    <property type="component" value="Unassembled WGS sequence"/>
</dbReference>
<organism evidence="1 2">
    <name type="scientific">Eikenella corrodens ATCC 23834</name>
    <dbReference type="NCBI Taxonomy" id="546274"/>
    <lineage>
        <taxon>Bacteria</taxon>
        <taxon>Pseudomonadati</taxon>
        <taxon>Pseudomonadota</taxon>
        <taxon>Betaproteobacteria</taxon>
        <taxon>Neisseriales</taxon>
        <taxon>Neisseriaceae</taxon>
        <taxon>Eikenella</taxon>
    </lineage>
</organism>
<dbReference type="EMBL" id="ACEA01000003">
    <property type="protein sequence ID" value="EEG25141.1"/>
    <property type="molecule type" value="Genomic_DNA"/>
</dbReference>
<evidence type="ECO:0000313" key="2">
    <source>
        <dbReference type="Proteomes" id="UP000005837"/>
    </source>
</evidence>
<proteinExistence type="predicted"/>
<dbReference type="AlphaFoldDB" id="C0DS24"/>
<gene>
    <name evidence="1" type="ORF">EIKCOROL_00139</name>
</gene>
<sequence length="54" mass="5933">MVGMGGYLKSGAKRRHCNASHLPSQPQNVRFGVKSAFFAAHAAFAYFTTTEQRT</sequence>
<accession>C0DS24</accession>
<evidence type="ECO:0000313" key="1">
    <source>
        <dbReference type="EMBL" id="EEG25141.1"/>
    </source>
</evidence>